<dbReference type="Proteomes" id="UP001589536">
    <property type="component" value="Unassembled WGS sequence"/>
</dbReference>
<feature type="region of interest" description="Disordered" evidence="1">
    <location>
        <begin position="31"/>
        <end position="63"/>
    </location>
</feature>
<gene>
    <name evidence="2" type="ORF">ACFFPI_07260</name>
</gene>
<organism evidence="2 3">
    <name type="scientific">Arthrobacter methylotrophus</name>
    <dbReference type="NCBI Taxonomy" id="121291"/>
    <lineage>
        <taxon>Bacteria</taxon>
        <taxon>Bacillati</taxon>
        <taxon>Actinomycetota</taxon>
        <taxon>Actinomycetes</taxon>
        <taxon>Micrococcales</taxon>
        <taxon>Micrococcaceae</taxon>
        <taxon>Arthrobacter</taxon>
    </lineage>
</organism>
<evidence type="ECO:0000256" key="1">
    <source>
        <dbReference type="SAM" id="MobiDB-lite"/>
    </source>
</evidence>
<evidence type="ECO:0000313" key="2">
    <source>
        <dbReference type="EMBL" id="MFB9713952.1"/>
    </source>
</evidence>
<name>A0ABV5URG4_9MICC</name>
<accession>A0ABV5URG4</accession>
<keyword evidence="3" id="KW-1185">Reference proteome</keyword>
<sequence>MSSTLPTFDEMRSNAFAMLGDVEDELRSDWRDGAGPNREQAEALRQARQAIAQAKEALDRAGR</sequence>
<comment type="caution">
    <text evidence="2">The sequence shown here is derived from an EMBL/GenBank/DDBJ whole genome shotgun (WGS) entry which is preliminary data.</text>
</comment>
<dbReference type="RefSeq" id="WP_345042300.1">
    <property type="nucleotide sequence ID" value="NZ_BAABED010000001.1"/>
</dbReference>
<protein>
    <submittedName>
        <fullName evidence="2">Uncharacterized protein</fullName>
    </submittedName>
</protein>
<feature type="compositionally biased region" description="Low complexity" evidence="1">
    <location>
        <begin position="43"/>
        <end position="55"/>
    </location>
</feature>
<dbReference type="EMBL" id="JBHMBH010000019">
    <property type="protein sequence ID" value="MFB9713952.1"/>
    <property type="molecule type" value="Genomic_DNA"/>
</dbReference>
<evidence type="ECO:0000313" key="3">
    <source>
        <dbReference type="Proteomes" id="UP001589536"/>
    </source>
</evidence>
<proteinExistence type="predicted"/>
<reference evidence="2 3" key="1">
    <citation type="submission" date="2024-09" db="EMBL/GenBank/DDBJ databases">
        <authorList>
            <person name="Sun Q."/>
            <person name="Mori K."/>
        </authorList>
    </citation>
    <scope>NUCLEOTIDE SEQUENCE [LARGE SCALE GENOMIC DNA]</scope>
    <source>
        <strain evidence="2 3">JCM 13519</strain>
    </source>
</reference>